<dbReference type="AlphaFoldDB" id="A0A7G9QAS2"/>
<dbReference type="RefSeq" id="WP_187591170.1">
    <property type="nucleotide sequence ID" value="NZ_CP060723.1"/>
</dbReference>
<sequence>MFTRVDKIKSCYIGPAISPEQFIAEHFFLYLIKGNIQGYDGNKRYNLAPGESCIVRKNHLARYNKQKEANQFEKVVVIFDEVFLRKFKDKHQPKLTGFSSENVFLKPKKSGFIADFLKTISPYYQSGGKIDVDHSDLRREELLNVILKSNPRYADIFFDFGIPGKIDLEAFMNKNYKFNVSNNRLAFLTGRSISAFKRDFKKIFNDTPGHWLLQKRLREAHFLIENKKHKPSEIYLDLGFEDLSHFSFAFKNRFGYNASSLST</sequence>
<dbReference type="PROSITE" id="PS01124">
    <property type="entry name" value="HTH_ARAC_FAMILY_2"/>
    <property type="match status" value="1"/>
</dbReference>
<dbReference type="KEGG" id="proe:H9L23_14975"/>
<keyword evidence="2" id="KW-0238">DNA-binding</keyword>
<organism evidence="5 6">
    <name type="scientific">Pedobacter roseus</name>
    <dbReference type="NCBI Taxonomy" id="336820"/>
    <lineage>
        <taxon>Bacteria</taxon>
        <taxon>Pseudomonadati</taxon>
        <taxon>Bacteroidota</taxon>
        <taxon>Sphingobacteriia</taxon>
        <taxon>Sphingobacteriales</taxon>
        <taxon>Sphingobacteriaceae</taxon>
        <taxon>Pedobacter</taxon>
    </lineage>
</organism>
<keyword evidence="3" id="KW-0804">Transcription</keyword>
<evidence type="ECO:0000256" key="2">
    <source>
        <dbReference type="ARBA" id="ARBA00023125"/>
    </source>
</evidence>
<dbReference type="InterPro" id="IPR050204">
    <property type="entry name" value="AraC_XylS_family_regulators"/>
</dbReference>
<accession>A0A7G9QAS2</accession>
<evidence type="ECO:0000313" key="6">
    <source>
        <dbReference type="Proteomes" id="UP000515806"/>
    </source>
</evidence>
<dbReference type="EMBL" id="CP060723">
    <property type="protein sequence ID" value="QNN40447.1"/>
    <property type="molecule type" value="Genomic_DNA"/>
</dbReference>
<name>A0A7G9QAS2_9SPHI</name>
<keyword evidence="6" id="KW-1185">Reference proteome</keyword>
<dbReference type="PANTHER" id="PTHR46796">
    <property type="entry name" value="HTH-TYPE TRANSCRIPTIONAL ACTIVATOR RHAS-RELATED"/>
    <property type="match status" value="1"/>
</dbReference>
<protein>
    <submittedName>
        <fullName evidence="5">Helix-turn-helix transcriptional regulator</fullName>
    </submittedName>
</protein>
<dbReference type="InterPro" id="IPR054015">
    <property type="entry name" value="ExsA-like_N"/>
</dbReference>
<reference evidence="5 6" key="1">
    <citation type="submission" date="2020-08" db="EMBL/GenBank/DDBJ databases">
        <title>Genome sequence of Pedobacter roseus KACC 11594T.</title>
        <authorList>
            <person name="Hyun D.-W."/>
            <person name="Bae J.-W."/>
        </authorList>
    </citation>
    <scope>NUCLEOTIDE SEQUENCE [LARGE SCALE GENOMIC DNA]</scope>
    <source>
        <strain evidence="5 6">KACC 11594</strain>
    </source>
</reference>
<dbReference type="GO" id="GO:0003700">
    <property type="term" value="F:DNA-binding transcription factor activity"/>
    <property type="evidence" value="ECO:0007669"/>
    <property type="project" value="InterPro"/>
</dbReference>
<dbReference type="Proteomes" id="UP000515806">
    <property type="component" value="Chromosome"/>
</dbReference>
<dbReference type="Gene3D" id="1.10.10.60">
    <property type="entry name" value="Homeodomain-like"/>
    <property type="match status" value="1"/>
</dbReference>
<dbReference type="Pfam" id="PF12833">
    <property type="entry name" value="HTH_18"/>
    <property type="match status" value="1"/>
</dbReference>
<proteinExistence type="predicted"/>
<evidence type="ECO:0000256" key="1">
    <source>
        <dbReference type="ARBA" id="ARBA00023015"/>
    </source>
</evidence>
<dbReference type="InterPro" id="IPR018060">
    <property type="entry name" value="HTH_AraC"/>
</dbReference>
<dbReference type="PANTHER" id="PTHR46796:SF13">
    <property type="entry name" value="HTH-TYPE TRANSCRIPTIONAL ACTIVATOR RHAS"/>
    <property type="match status" value="1"/>
</dbReference>
<gene>
    <name evidence="5" type="ORF">H9L23_14975</name>
</gene>
<evidence type="ECO:0000256" key="3">
    <source>
        <dbReference type="ARBA" id="ARBA00023163"/>
    </source>
</evidence>
<keyword evidence="1" id="KW-0805">Transcription regulation</keyword>
<dbReference type="SMART" id="SM00342">
    <property type="entry name" value="HTH_ARAC"/>
    <property type="match status" value="1"/>
</dbReference>
<dbReference type="SUPFAM" id="SSF46689">
    <property type="entry name" value="Homeodomain-like"/>
    <property type="match status" value="1"/>
</dbReference>
<feature type="domain" description="HTH araC/xylS-type" evidence="4">
    <location>
        <begin position="166"/>
        <end position="263"/>
    </location>
</feature>
<dbReference type="GO" id="GO:0043565">
    <property type="term" value="F:sequence-specific DNA binding"/>
    <property type="evidence" value="ECO:0007669"/>
    <property type="project" value="InterPro"/>
</dbReference>
<evidence type="ECO:0000259" key="4">
    <source>
        <dbReference type="PROSITE" id="PS01124"/>
    </source>
</evidence>
<evidence type="ECO:0000313" key="5">
    <source>
        <dbReference type="EMBL" id="QNN40447.1"/>
    </source>
</evidence>
<dbReference type="InterPro" id="IPR009057">
    <property type="entry name" value="Homeodomain-like_sf"/>
</dbReference>
<dbReference type="Pfam" id="PF22200">
    <property type="entry name" value="ExsA_N"/>
    <property type="match status" value="1"/>
</dbReference>